<dbReference type="Gene3D" id="2.60.40.4270">
    <property type="entry name" value="Listeria-Bacteroides repeat domain"/>
    <property type="match status" value="4"/>
</dbReference>
<dbReference type="AlphaFoldDB" id="A0A3Q9FPK3"/>
<dbReference type="OrthoDB" id="1099994at2"/>
<dbReference type="GO" id="GO:0030313">
    <property type="term" value="C:cell envelope"/>
    <property type="evidence" value="ECO:0007669"/>
    <property type="project" value="UniProtKB-SubCell"/>
</dbReference>
<evidence type="ECO:0008006" key="4">
    <source>
        <dbReference type="Google" id="ProtNLM"/>
    </source>
</evidence>
<dbReference type="RefSeq" id="WP_126619163.1">
    <property type="nucleotide sequence ID" value="NZ_CP034563.1"/>
</dbReference>
<evidence type="ECO:0000256" key="1">
    <source>
        <dbReference type="ARBA" id="ARBA00004196"/>
    </source>
</evidence>
<proteinExistence type="predicted"/>
<accession>A0A3Q9FPK3</accession>
<dbReference type="Pfam" id="PF09479">
    <property type="entry name" value="Flg_new"/>
    <property type="match status" value="4"/>
</dbReference>
<reference evidence="2 3" key="1">
    <citation type="submission" date="2018-12" db="EMBL/GenBank/DDBJ databases">
        <title>Flammeovirga pectinis sp. nov., isolated from the gut of the Korean scallop, Patinopecten yessoensis.</title>
        <authorList>
            <person name="Bae J.-W."/>
            <person name="Jeong Y.-S."/>
            <person name="Kang W."/>
        </authorList>
    </citation>
    <scope>NUCLEOTIDE SEQUENCE [LARGE SCALE GENOMIC DNA]</scope>
    <source>
        <strain evidence="2 3">L12M1</strain>
    </source>
</reference>
<evidence type="ECO:0000313" key="3">
    <source>
        <dbReference type="Proteomes" id="UP000267268"/>
    </source>
</evidence>
<comment type="subcellular location">
    <subcellularLocation>
        <location evidence="1">Cell envelope</location>
    </subcellularLocation>
</comment>
<dbReference type="KEGG" id="fll:EI427_22205"/>
<dbReference type="InterPro" id="IPR013378">
    <property type="entry name" value="InlB-like_B-rpt"/>
</dbReference>
<organism evidence="2 3">
    <name type="scientific">Flammeovirga pectinis</name>
    <dbReference type="NCBI Taxonomy" id="2494373"/>
    <lineage>
        <taxon>Bacteria</taxon>
        <taxon>Pseudomonadati</taxon>
        <taxon>Bacteroidota</taxon>
        <taxon>Cytophagia</taxon>
        <taxon>Cytophagales</taxon>
        <taxon>Flammeovirgaceae</taxon>
        <taxon>Flammeovirga</taxon>
    </lineage>
</organism>
<dbReference type="Proteomes" id="UP000267268">
    <property type="component" value="Chromosome 2"/>
</dbReference>
<sequence>MNKQFANLILLILTVLAFSCNQKDEELLSTYTITFETNGGNLIEDQEVLNGTTVDKPNTPEKVGHEFINWFKNDNIYDFDQAVTEDFELVATWEKVEITYNATFSYANGQEDSTVIIIEDSLLTLPPTPIKEGYLFKEWQHNDTSFAFDTPVKEDITLIATWEKLHTVTFNFNNGLKDSVITVENNGLAVLPQIPLKDGYLFKEWQYNGTEYDFSTKVTADKTLKAIYDEVIDQFVVTFDKQNGEQNTPVTVDENTVVTAPTPPTYDGHTFLGWTENGTDLFDFTTPIVRTTTLTAIWEVVIEAGETTVNYASISKTDFENWTEGEHKLVKAQLNRMRWSMGAWGTEVYIIDDQNNSSKDFYSHSDYGMFTFPNSFSASDDINGSTYIFNLVKGVYMSSPQVGFAYLSDDTTPNGDKAYDGAKWNAPMVYGIEYFDEVVRGNIKEVTYSDVDGFQLLVGNDVLITFPNLTANDVATYEAMIGENKYIYTTIENGIHKSINDHNGATQIFNQLISQ</sequence>
<evidence type="ECO:0000313" key="2">
    <source>
        <dbReference type="EMBL" id="AZQ64942.1"/>
    </source>
</evidence>
<keyword evidence="3" id="KW-1185">Reference proteome</keyword>
<protein>
    <recommendedName>
        <fullName evidence="4">InlB B-repeat-containing protein</fullName>
    </recommendedName>
</protein>
<dbReference type="InterPro" id="IPR042229">
    <property type="entry name" value="Listeria/Bacterioides_rpt_sf"/>
</dbReference>
<dbReference type="EMBL" id="CP034563">
    <property type="protein sequence ID" value="AZQ64942.1"/>
    <property type="molecule type" value="Genomic_DNA"/>
</dbReference>
<dbReference type="PROSITE" id="PS51257">
    <property type="entry name" value="PROKAR_LIPOPROTEIN"/>
    <property type="match status" value="1"/>
</dbReference>
<gene>
    <name evidence="2" type="ORF">EI427_22205</name>
</gene>
<name>A0A3Q9FPK3_9BACT</name>